<accession>A0A8J7SMH1</accession>
<proteinExistence type="predicted"/>
<dbReference type="InterPro" id="IPR001486">
    <property type="entry name" value="Hemoglobin_trunc"/>
</dbReference>
<dbReference type="PANTHER" id="PTHR22617">
    <property type="entry name" value="CHEMOTAXIS SENSOR HISTIDINE KINASE-RELATED"/>
    <property type="match status" value="1"/>
</dbReference>
<dbReference type="EMBL" id="JAGMWN010000004">
    <property type="protein sequence ID" value="MBP5857388.1"/>
    <property type="molecule type" value="Genomic_DNA"/>
</dbReference>
<dbReference type="GO" id="GO:0007165">
    <property type="term" value="P:signal transduction"/>
    <property type="evidence" value="ECO:0007669"/>
    <property type="project" value="InterPro"/>
</dbReference>
<dbReference type="InterPro" id="IPR039315">
    <property type="entry name" value="CheW"/>
</dbReference>
<dbReference type="CDD" id="cd00732">
    <property type="entry name" value="CheW"/>
    <property type="match status" value="1"/>
</dbReference>
<comment type="caution">
    <text evidence="7">The sequence shown here is derived from an EMBL/GenBank/DDBJ whole genome shotgun (WGS) entry which is preliminary data.</text>
</comment>
<dbReference type="CDD" id="cd00454">
    <property type="entry name" value="TrHb1_N"/>
    <property type="match status" value="1"/>
</dbReference>
<evidence type="ECO:0000256" key="5">
    <source>
        <dbReference type="SAM" id="MobiDB-lite"/>
    </source>
</evidence>
<name>A0A8J7SMH1_9PROT</name>
<gene>
    <name evidence="7" type="ORF">KAJ83_10240</name>
</gene>
<dbReference type="InterPro" id="IPR009050">
    <property type="entry name" value="Globin-like_sf"/>
</dbReference>
<evidence type="ECO:0000313" key="7">
    <source>
        <dbReference type="EMBL" id="MBP5857388.1"/>
    </source>
</evidence>
<dbReference type="GO" id="GO:0019825">
    <property type="term" value="F:oxygen binding"/>
    <property type="evidence" value="ECO:0007669"/>
    <property type="project" value="InterPro"/>
</dbReference>
<feature type="compositionally biased region" description="Basic and acidic residues" evidence="5">
    <location>
        <begin position="170"/>
        <end position="193"/>
    </location>
</feature>
<dbReference type="Pfam" id="PF01152">
    <property type="entry name" value="Bac_globin"/>
    <property type="match status" value="1"/>
</dbReference>
<dbReference type="PROSITE" id="PS50851">
    <property type="entry name" value="CHEW"/>
    <property type="match status" value="1"/>
</dbReference>
<keyword evidence="1" id="KW-0813">Transport</keyword>
<evidence type="ECO:0000256" key="4">
    <source>
        <dbReference type="ARBA" id="ARBA00023004"/>
    </source>
</evidence>
<keyword evidence="8" id="KW-1185">Reference proteome</keyword>
<dbReference type="InterPro" id="IPR036061">
    <property type="entry name" value="CheW-like_dom_sf"/>
</dbReference>
<dbReference type="GO" id="GO:0046872">
    <property type="term" value="F:metal ion binding"/>
    <property type="evidence" value="ECO:0007669"/>
    <property type="project" value="UniProtKB-KW"/>
</dbReference>
<evidence type="ECO:0000259" key="6">
    <source>
        <dbReference type="PROSITE" id="PS50851"/>
    </source>
</evidence>
<dbReference type="SMART" id="SM00260">
    <property type="entry name" value="CheW"/>
    <property type="match status" value="1"/>
</dbReference>
<dbReference type="RefSeq" id="WP_210681973.1">
    <property type="nucleotide sequence ID" value="NZ_JAGMWN010000004.1"/>
</dbReference>
<dbReference type="InterPro" id="IPR002545">
    <property type="entry name" value="CheW-lke_dom"/>
</dbReference>
<evidence type="ECO:0000256" key="3">
    <source>
        <dbReference type="ARBA" id="ARBA00022723"/>
    </source>
</evidence>
<dbReference type="GO" id="GO:0006935">
    <property type="term" value="P:chemotaxis"/>
    <property type="evidence" value="ECO:0007669"/>
    <property type="project" value="InterPro"/>
</dbReference>
<dbReference type="SUPFAM" id="SSF50341">
    <property type="entry name" value="CheW-like"/>
    <property type="match status" value="1"/>
</dbReference>
<dbReference type="GO" id="GO:0020037">
    <property type="term" value="F:heme binding"/>
    <property type="evidence" value="ECO:0007669"/>
    <property type="project" value="InterPro"/>
</dbReference>
<dbReference type="Gene3D" id="2.30.30.40">
    <property type="entry name" value="SH3 Domains"/>
    <property type="match status" value="1"/>
</dbReference>
<sequence>MSSLAVADKTRSHEMNAEDEEQLVTMIVDDQLFGIPILRVQDIVEPTQITPVPRAPSAIAGVLNLRGRIVTVIDLRECLGAPPVSSENRLMSVTVEHNGDLFTLLVDSIGDVRSLPRAAFDKPPVTLDQRMRRLCSGVFRLEGQLLAVLDVEKVLDEEFIASMPTRTRPRLDLGRKKDKSKDKDRPRAVKESARSSVKRASSAEDDSAADAAPLYERLGGEAAVDGAVDLLQGKVAGDDRLDAFVAGRDTAALSKTMKRFMAQVLGGPKHFSEADMRAAYKKLVREQGLDDTHFIAVAGHLADTLNQMGVPDDMIHEVLGAVETLRNQVLDR</sequence>
<evidence type="ECO:0000313" key="8">
    <source>
        <dbReference type="Proteomes" id="UP000672602"/>
    </source>
</evidence>
<keyword evidence="3" id="KW-0479">Metal-binding</keyword>
<dbReference type="Gene3D" id="1.10.490.10">
    <property type="entry name" value="Globins"/>
    <property type="match status" value="1"/>
</dbReference>
<dbReference type="GO" id="GO:0005829">
    <property type="term" value="C:cytosol"/>
    <property type="evidence" value="ECO:0007669"/>
    <property type="project" value="TreeGrafter"/>
</dbReference>
<keyword evidence="4" id="KW-0408">Iron</keyword>
<organism evidence="7 8">
    <name type="scientific">Marivibrio halodurans</name>
    <dbReference type="NCBI Taxonomy" id="2039722"/>
    <lineage>
        <taxon>Bacteria</taxon>
        <taxon>Pseudomonadati</taxon>
        <taxon>Pseudomonadota</taxon>
        <taxon>Alphaproteobacteria</taxon>
        <taxon>Rhodospirillales</taxon>
        <taxon>Rhodospirillaceae</taxon>
        <taxon>Marivibrio</taxon>
    </lineage>
</organism>
<dbReference type="Pfam" id="PF01584">
    <property type="entry name" value="CheW"/>
    <property type="match status" value="1"/>
</dbReference>
<protein>
    <submittedName>
        <fullName evidence="7">Chemotaxis protein CheW</fullName>
    </submittedName>
</protein>
<keyword evidence="2" id="KW-0349">Heme</keyword>
<dbReference type="Proteomes" id="UP000672602">
    <property type="component" value="Unassembled WGS sequence"/>
</dbReference>
<dbReference type="SUPFAM" id="SSF46458">
    <property type="entry name" value="Globin-like"/>
    <property type="match status" value="1"/>
</dbReference>
<reference evidence="7" key="1">
    <citation type="submission" date="2021-04" db="EMBL/GenBank/DDBJ databases">
        <authorList>
            <person name="Zhang D.-C."/>
        </authorList>
    </citation>
    <scope>NUCLEOTIDE SEQUENCE</scope>
    <source>
        <strain evidence="7">CGMCC 1.15697</strain>
    </source>
</reference>
<dbReference type="AlphaFoldDB" id="A0A8J7SMH1"/>
<feature type="domain" description="CheW-like" evidence="6">
    <location>
        <begin position="20"/>
        <end position="160"/>
    </location>
</feature>
<dbReference type="Gene3D" id="2.40.50.180">
    <property type="entry name" value="CheA-289, Domain 4"/>
    <property type="match status" value="1"/>
</dbReference>
<feature type="region of interest" description="Disordered" evidence="5">
    <location>
        <begin position="170"/>
        <end position="208"/>
    </location>
</feature>
<dbReference type="PANTHER" id="PTHR22617:SF23">
    <property type="entry name" value="CHEMOTAXIS PROTEIN CHEW"/>
    <property type="match status" value="1"/>
</dbReference>
<evidence type="ECO:0000256" key="2">
    <source>
        <dbReference type="ARBA" id="ARBA00022617"/>
    </source>
</evidence>
<dbReference type="InterPro" id="IPR012292">
    <property type="entry name" value="Globin/Proto"/>
</dbReference>
<evidence type="ECO:0000256" key="1">
    <source>
        <dbReference type="ARBA" id="ARBA00022448"/>
    </source>
</evidence>